<reference evidence="10 11" key="1">
    <citation type="journal article" date="2017" name="Gigascience">
        <title>Genome sequence of the small brown planthopper, Laodelphax striatellus.</title>
        <authorList>
            <person name="Zhu J."/>
            <person name="Jiang F."/>
            <person name="Wang X."/>
            <person name="Yang P."/>
            <person name="Bao Y."/>
            <person name="Zhao W."/>
            <person name="Wang W."/>
            <person name="Lu H."/>
            <person name="Wang Q."/>
            <person name="Cui N."/>
            <person name="Li J."/>
            <person name="Chen X."/>
            <person name="Luo L."/>
            <person name="Yu J."/>
            <person name="Kang L."/>
            <person name="Cui F."/>
        </authorList>
    </citation>
    <scope>NUCLEOTIDE SEQUENCE [LARGE SCALE GENOMIC DNA]</scope>
    <source>
        <strain evidence="10">Lst14</strain>
    </source>
</reference>
<dbReference type="InParanoid" id="A0A482X2N3"/>
<dbReference type="PANTHER" id="PTHR46385">
    <property type="entry name" value="PAIRED MESODERM HOMEOBOX PROTEIN 1-RELATED"/>
    <property type="match status" value="1"/>
</dbReference>
<dbReference type="OrthoDB" id="6159439at2759"/>
<sequence length="249" mass="27617">MLLEDCEPNGFQPNSAIDCFNNGSVYPSTLPGSGNSRRFSVTSLLQLDSAVNTSHSDDEEDEDGKRKGKPRRNRTTFSSTQLSALERVFERTHYPDAFVREELARRVGLNEARVQVWFQNRRAKFRRNERTLLTQRGSTVRSNVDSSTLSETPLAPRTTAPHLTTSPAFTNGDFFRSAPWKASPQFALLPPPPTTGSSCAFMATGLPTATYNSVASSLTHSLHDACSMTNSIASLRLRAHEYAYHSAHF</sequence>
<dbReference type="Pfam" id="PF00046">
    <property type="entry name" value="Homeodomain"/>
    <property type="match status" value="1"/>
</dbReference>
<dbReference type="GO" id="GO:0000981">
    <property type="term" value="F:DNA-binding transcription factor activity, RNA polymerase II-specific"/>
    <property type="evidence" value="ECO:0007669"/>
    <property type="project" value="InterPro"/>
</dbReference>
<evidence type="ECO:0000256" key="1">
    <source>
        <dbReference type="ARBA" id="ARBA00004123"/>
    </source>
</evidence>
<evidence type="ECO:0000256" key="5">
    <source>
        <dbReference type="ARBA" id="ARBA00023242"/>
    </source>
</evidence>
<name>A0A482X2N3_LAOST</name>
<accession>A0A482X2N3</accession>
<evidence type="ECO:0000313" key="10">
    <source>
        <dbReference type="EMBL" id="RZF40109.1"/>
    </source>
</evidence>
<evidence type="ECO:0000256" key="3">
    <source>
        <dbReference type="ARBA" id="ARBA00023125"/>
    </source>
</evidence>
<keyword evidence="2" id="KW-0217">Developmental protein</keyword>
<evidence type="ECO:0000256" key="6">
    <source>
        <dbReference type="PROSITE-ProRule" id="PRU00108"/>
    </source>
</evidence>
<evidence type="ECO:0000313" key="11">
    <source>
        <dbReference type="Proteomes" id="UP000291343"/>
    </source>
</evidence>
<dbReference type="PROSITE" id="PS00027">
    <property type="entry name" value="HOMEOBOX_1"/>
    <property type="match status" value="1"/>
</dbReference>
<gene>
    <name evidence="10" type="ORF">LSTR_LSTR002512</name>
</gene>
<keyword evidence="3 6" id="KW-0238">DNA-binding</keyword>
<feature type="region of interest" description="Disordered" evidence="8">
    <location>
        <begin position="50"/>
        <end position="79"/>
    </location>
</feature>
<dbReference type="FunCoup" id="A0A482X2N3">
    <property type="interactions" value="11"/>
</dbReference>
<proteinExistence type="predicted"/>
<dbReference type="EMBL" id="QKKF02019433">
    <property type="protein sequence ID" value="RZF40109.1"/>
    <property type="molecule type" value="Genomic_DNA"/>
</dbReference>
<feature type="DNA-binding region" description="Homeobox" evidence="6">
    <location>
        <begin position="70"/>
        <end position="129"/>
    </location>
</feature>
<keyword evidence="11" id="KW-1185">Reference proteome</keyword>
<dbReference type="STRING" id="195883.A0A482X2N3"/>
<dbReference type="InterPro" id="IPR001356">
    <property type="entry name" value="HD"/>
</dbReference>
<evidence type="ECO:0000256" key="8">
    <source>
        <dbReference type="SAM" id="MobiDB-lite"/>
    </source>
</evidence>
<dbReference type="GO" id="GO:0005634">
    <property type="term" value="C:nucleus"/>
    <property type="evidence" value="ECO:0007669"/>
    <property type="project" value="UniProtKB-SubCell"/>
</dbReference>
<keyword evidence="4 6" id="KW-0371">Homeobox</keyword>
<comment type="subcellular location">
    <subcellularLocation>
        <location evidence="1 6 7">Nucleus</location>
    </subcellularLocation>
</comment>
<evidence type="ECO:0000259" key="9">
    <source>
        <dbReference type="PROSITE" id="PS50071"/>
    </source>
</evidence>
<dbReference type="PRINTS" id="PR00031">
    <property type="entry name" value="HTHREPRESSR"/>
</dbReference>
<dbReference type="Gene3D" id="1.10.10.60">
    <property type="entry name" value="Homeodomain-like"/>
    <property type="match status" value="1"/>
</dbReference>
<feature type="domain" description="Homeobox" evidence="9">
    <location>
        <begin position="68"/>
        <end position="128"/>
    </location>
</feature>
<feature type="region of interest" description="Disordered" evidence="8">
    <location>
        <begin position="136"/>
        <end position="166"/>
    </location>
</feature>
<feature type="compositionally biased region" description="Polar residues" evidence="8">
    <location>
        <begin position="136"/>
        <end position="151"/>
    </location>
</feature>
<comment type="caution">
    <text evidence="10">The sequence shown here is derived from an EMBL/GenBank/DDBJ whole genome shotgun (WGS) entry which is preliminary data.</text>
</comment>
<dbReference type="PROSITE" id="PS50071">
    <property type="entry name" value="HOMEOBOX_2"/>
    <property type="match status" value="1"/>
</dbReference>
<dbReference type="InterPro" id="IPR017970">
    <property type="entry name" value="Homeobox_CS"/>
</dbReference>
<dbReference type="InterPro" id="IPR043378">
    <property type="entry name" value="PRRX1/2"/>
</dbReference>
<protein>
    <recommendedName>
        <fullName evidence="9">Homeobox domain-containing protein</fullName>
    </recommendedName>
</protein>
<evidence type="ECO:0000256" key="2">
    <source>
        <dbReference type="ARBA" id="ARBA00022473"/>
    </source>
</evidence>
<dbReference type="SUPFAM" id="SSF46689">
    <property type="entry name" value="Homeodomain-like"/>
    <property type="match status" value="1"/>
</dbReference>
<evidence type="ECO:0000256" key="4">
    <source>
        <dbReference type="ARBA" id="ARBA00023155"/>
    </source>
</evidence>
<dbReference type="InterPro" id="IPR000047">
    <property type="entry name" value="HTH_motif"/>
</dbReference>
<keyword evidence="5 6" id="KW-0539">Nucleus</keyword>
<dbReference type="AlphaFoldDB" id="A0A482X2N3"/>
<dbReference type="SMR" id="A0A482X2N3"/>
<dbReference type="PANTHER" id="PTHR46385:SF4">
    <property type="entry name" value="PAIRED MESODERM HOMEOBOX PROTEIN 2-LIKE ISOFORM X1"/>
    <property type="match status" value="1"/>
</dbReference>
<dbReference type="InterPro" id="IPR009057">
    <property type="entry name" value="Homeodomain-like_sf"/>
</dbReference>
<dbReference type="FunFam" id="1.10.10.60:FF:000066">
    <property type="entry name" value="Paired mesoderm homeobox protein 1"/>
    <property type="match status" value="1"/>
</dbReference>
<evidence type="ECO:0000256" key="7">
    <source>
        <dbReference type="RuleBase" id="RU000682"/>
    </source>
</evidence>
<dbReference type="CDD" id="cd00086">
    <property type="entry name" value="homeodomain"/>
    <property type="match status" value="1"/>
</dbReference>
<dbReference type="GO" id="GO:0003677">
    <property type="term" value="F:DNA binding"/>
    <property type="evidence" value="ECO:0007669"/>
    <property type="project" value="UniProtKB-UniRule"/>
</dbReference>
<dbReference type="Proteomes" id="UP000291343">
    <property type="component" value="Unassembled WGS sequence"/>
</dbReference>
<dbReference type="SMART" id="SM00389">
    <property type="entry name" value="HOX"/>
    <property type="match status" value="1"/>
</dbReference>
<organism evidence="10 11">
    <name type="scientific">Laodelphax striatellus</name>
    <name type="common">Small brown planthopper</name>
    <name type="synonym">Delphax striatella</name>
    <dbReference type="NCBI Taxonomy" id="195883"/>
    <lineage>
        <taxon>Eukaryota</taxon>
        <taxon>Metazoa</taxon>
        <taxon>Ecdysozoa</taxon>
        <taxon>Arthropoda</taxon>
        <taxon>Hexapoda</taxon>
        <taxon>Insecta</taxon>
        <taxon>Pterygota</taxon>
        <taxon>Neoptera</taxon>
        <taxon>Paraneoptera</taxon>
        <taxon>Hemiptera</taxon>
        <taxon>Auchenorrhyncha</taxon>
        <taxon>Fulgoroidea</taxon>
        <taxon>Delphacidae</taxon>
        <taxon>Criomorphinae</taxon>
        <taxon>Laodelphax</taxon>
    </lineage>
</organism>